<feature type="chain" id="PRO_5027628278" evidence="1">
    <location>
        <begin position="22"/>
        <end position="215"/>
    </location>
</feature>
<dbReference type="Gramene" id="Pav_sc0001539.1_g090.1.mk:mrna">
    <property type="protein sequence ID" value="Pav_sc0001539.1_g090.1.mk:mrna"/>
    <property type="gene ID" value="Pav_sc0001539.1_g090.1.mk"/>
</dbReference>
<sequence>MASTFLCALLALFLAIQSVSADPLGSLLAPIFSPILDDVCKQVECGKGTCKPSSNSTLLFECECEPGWKQTSSNHTDHFKFLPCVIPQCNLDYSCTKAPAPVSDKPSKANESSIFDPCFWSYCGGGSCNKTSKFTYNCECAGGYYNLLNVTALPCFEECAIGMDCANLGISLSNKSAASAPPLADNAKNQASSMVQVNSPTLVILMLFAAMLHWK</sequence>
<dbReference type="RefSeq" id="XP_021828163.1">
    <property type="nucleotide sequence ID" value="XM_021972471.1"/>
</dbReference>
<dbReference type="PANTHER" id="PTHR33881:SF7">
    <property type="entry name" value="NEUROGENIC LOCUS NOTCH-LIKE PROTEIN"/>
    <property type="match status" value="1"/>
</dbReference>
<accession>A0A6P5TKS7</accession>
<keyword evidence="1" id="KW-0732">Signal</keyword>
<reference evidence="3" key="1">
    <citation type="submission" date="2025-08" db="UniProtKB">
        <authorList>
            <consortium name="RefSeq"/>
        </authorList>
    </citation>
    <scope>IDENTIFICATION</scope>
</reference>
<evidence type="ECO:0000313" key="2">
    <source>
        <dbReference type="Proteomes" id="UP000515124"/>
    </source>
</evidence>
<dbReference type="Proteomes" id="UP000515124">
    <property type="component" value="Unplaced"/>
</dbReference>
<protein>
    <submittedName>
        <fullName evidence="3">Uncharacterized protein LOC110768654</fullName>
    </submittedName>
</protein>
<evidence type="ECO:0000313" key="3">
    <source>
        <dbReference type="RefSeq" id="XP_021828163.1"/>
    </source>
</evidence>
<dbReference type="KEGG" id="pavi:110768654"/>
<evidence type="ECO:0000256" key="1">
    <source>
        <dbReference type="SAM" id="SignalP"/>
    </source>
</evidence>
<gene>
    <name evidence="3" type="primary">LOC110768654</name>
</gene>
<name>A0A6P5TKS7_PRUAV</name>
<feature type="signal peptide" evidence="1">
    <location>
        <begin position="1"/>
        <end position="21"/>
    </location>
</feature>
<organism evidence="2 3">
    <name type="scientific">Prunus avium</name>
    <name type="common">Cherry</name>
    <name type="synonym">Cerasus avium</name>
    <dbReference type="NCBI Taxonomy" id="42229"/>
    <lineage>
        <taxon>Eukaryota</taxon>
        <taxon>Viridiplantae</taxon>
        <taxon>Streptophyta</taxon>
        <taxon>Embryophyta</taxon>
        <taxon>Tracheophyta</taxon>
        <taxon>Spermatophyta</taxon>
        <taxon>Magnoliopsida</taxon>
        <taxon>eudicotyledons</taxon>
        <taxon>Gunneridae</taxon>
        <taxon>Pentapetalae</taxon>
        <taxon>rosids</taxon>
        <taxon>fabids</taxon>
        <taxon>Rosales</taxon>
        <taxon>Rosaceae</taxon>
        <taxon>Amygdaloideae</taxon>
        <taxon>Amygdaleae</taxon>
        <taxon>Prunus</taxon>
    </lineage>
</organism>
<proteinExistence type="predicted"/>
<dbReference type="GeneID" id="110768654"/>
<keyword evidence="2" id="KW-1185">Reference proteome</keyword>
<dbReference type="AlphaFoldDB" id="A0A6P5TKS7"/>
<dbReference type="PANTHER" id="PTHR33881">
    <property type="entry name" value="NEUROGENIC LOCUS NOTCH-LIKE PROTEIN"/>
    <property type="match status" value="1"/>
</dbReference>